<comment type="catalytic activity">
    <reaction evidence="1">
        <text>Transfers a segment of a (1-&gt;4)-alpha-D-glucan chain to a primary hydroxy group in a similar glucan chain.</text>
        <dbReference type="EC" id="2.4.1.18"/>
    </reaction>
</comment>
<dbReference type="Gene3D" id="3.20.20.80">
    <property type="entry name" value="Glycosidases"/>
    <property type="match status" value="1"/>
</dbReference>
<dbReference type="AlphaFoldDB" id="A0A835TXF5"/>
<dbReference type="Gene3D" id="2.60.40.10">
    <property type="entry name" value="Immunoglobulins"/>
    <property type="match status" value="1"/>
</dbReference>
<dbReference type="PANTHER" id="PTHR43651">
    <property type="entry name" value="1,4-ALPHA-GLUCAN-BRANCHING ENZYME"/>
    <property type="match status" value="1"/>
</dbReference>
<accession>A0A835TXF5</accession>
<dbReference type="GO" id="GO:0003844">
    <property type="term" value="F:1,4-alpha-glucan branching enzyme activity"/>
    <property type="evidence" value="ECO:0007669"/>
    <property type="project" value="UniProtKB-EC"/>
</dbReference>
<dbReference type="GO" id="GO:0005978">
    <property type="term" value="P:glycogen biosynthetic process"/>
    <property type="evidence" value="ECO:0007669"/>
    <property type="project" value="TreeGrafter"/>
</dbReference>
<dbReference type="Proteomes" id="UP000618051">
    <property type="component" value="Unassembled WGS sequence"/>
</dbReference>
<dbReference type="OrthoDB" id="196493at2759"/>
<name>A0A835TXF5_9PASS</name>
<evidence type="ECO:0000313" key="8">
    <source>
        <dbReference type="EMBL" id="KAI1242397.1"/>
    </source>
</evidence>
<dbReference type="FunFam" id="3.20.20.80:FF:000001">
    <property type="entry name" value="1,4-alpha-glucan branching enzyme"/>
    <property type="match status" value="1"/>
</dbReference>
<evidence type="ECO:0000256" key="4">
    <source>
        <dbReference type="ARBA" id="ARBA00022679"/>
    </source>
</evidence>
<feature type="domain" description="Glycosyl hydrolase family 13 catalytic" evidence="6">
    <location>
        <begin position="189"/>
        <end position="505"/>
    </location>
</feature>
<keyword evidence="4" id="KW-0808">Transferase</keyword>
<reference evidence="7" key="1">
    <citation type="submission" date="2020-10" db="EMBL/GenBank/DDBJ databases">
        <title>Feather gene expression reveals the developmental basis of iridescence in African starlings.</title>
        <authorList>
            <person name="Rubenstein D.R."/>
        </authorList>
    </citation>
    <scope>NUCLEOTIDE SEQUENCE</scope>
    <source>
        <strain evidence="7">SS15</strain>
        <tissue evidence="7">Liver</tissue>
    </source>
</reference>
<dbReference type="InterPro" id="IPR014756">
    <property type="entry name" value="Ig_E-set"/>
</dbReference>
<dbReference type="GO" id="GO:0004553">
    <property type="term" value="F:hydrolase activity, hydrolyzing O-glycosyl compounds"/>
    <property type="evidence" value="ECO:0007669"/>
    <property type="project" value="InterPro"/>
</dbReference>
<dbReference type="InterPro" id="IPR006048">
    <property type="entry name" value="A-amylase/branching_C"/>
</dbReference>
<dbReference type="CDD" id="cd11321">
    <property type="entry name" value="AmyAc_bac_euk_BE"/>
    <property type="match status" value="1"/>
</dbReference>
<dbReference type="InterPro" id="IPR013783">
    <property type="entry name" value="Ig-like_fold"/>
</dbReference>
<dbReference type="Pfam" id="PF00128">
    <property type="entry name" value="Alpha-amylase"/>
    <property type="match status" value="1"/>
</dbReference>
<protein>
    <recommendedName>
        <fullName evidence="3">1,4-alpha-glucan branching enzyme</fullName>
        <ecNumber evidence="3">2.4.1.18</ecNumber>
    </recommendedName>
</protein>
<dbReference type="EC" id="2.4.1.18" evidence="3"/>
<gene>
    <name evidence="8" type="ORF">IHE44_0005936</name>
    <name evidence="7" type="ORF">IHE44_008226</name>
</gene>
<dbReference type="SMART" id="SM00642">
    <property type="entry name" value="Aamy"/>
    <property type="match status" value="1"/>
</dbReference>
<reference evidence="8 9" key="2">
    <citation type="journal article" date="2021" name="J. Hered.">
        <title>Feather Gene Expression Elucidates the Developmental Basis of Plumage Iridescence in African Starlings.</title>
        <authorList>
            <person name="Rubenstein D.R."/>
            <person name="Corvelo A."/>
            <person name="MacManes M.D."/>
            <person name="Maia R."/>
            <person name="Narzisi G."/>
            <person name="Rousaki A."/>
            <person name="Vandenabeele P."/>
            <person name="Shawkey M.D."/>
            <person name="Solomon J."/>
        </authorList>
    </citation>
    <scope>NUCLEOTIDE SEQUENCE [LARGE SCALE GENOMIC DNA]</scope>
    <source>
        <strain evidence="8">SS15</strain>
    </source>
</reference>
<dbReference type="FunFam" id="2.60.40.1180:FF:000014">
    <property type="entry name" value="1,4-alpha-glucan-branching enzyme"/>
    <property type="match status" value="1"/>
</dbReference>
<dbReference type="CDD" id="cd02854">
    <property type="entry name" value="E_set_GBE_euk_N"/>
    <property type="match status" value="1"/>
</dbReference>
<dbReference type="SUPFAM" id="SSF81296">
    <property type="entry name" value="E set domains"/>
    <property type="match status" value="1"/>
</dbReference>
<dbReference type="GO" id="GO:0005737">
    <property type="term" value="C:cytoplasm"/>
    <property type="evidence" value="ECO:0007669"/>
    <property type="project" value="TreeGrafter"/>
</dbReference>
<dbReference type="Pfam" id="PF02806">
    <property type="entry name" value="Alpha-amylase_C"/>
    <property type="match status" value="1"/>
</dbReference>
<dbReference type="EMBL" id="JADDUC010000032">
    <property type="protein sequence ID" value="KAG0122910.1"/>
    <property type="molecule type" value="Genomic_DNA"/>
</dbReference>
<dbReference type="Pfam" id="PF02922">
    <property type="entry name" value="CBM_48"/>
    <property type="match status" value="1"/>
</dbReference>
<evidence type="ECO:0000256" key="5">
    <source>
        <dbReference type="ARBA" id="ARBA00060592"/>
    </source>
</evidence>
<sequence>MAAASIEPPRLQQLLERDPYLAPFRTDFQRRYSLFYNHLKNIEESEGGLDKFTKSYKTFGVNQLADGGIYCKEWAPGAEAVFLADGWNPCSHPYKKLEYGKWELFIPAEDGQSPVPHGSKLKVVIRAQNGALLYRISPWARYVVRDEDKVNYDWVHWNPPQSYIHKNPSPKRLKSLRIYESHVGIASPEGKVASYKNFTYNVLPRIKDLGYNCVQLMAIMEHAYYASFGYQVTSFFAASSRYGTPDDLKEMIDVAHSMGITVLLDVVHSHASKNSEDGLNQFDGTDSCFFHSGYRGTHQLWDSRLFDYANWEVLRFLLSNLRMWIEDYRFDGFRFDGVTSMLYHHHGIGTGFSGDYNEYFGLHVDEDALCYLMLANHMINTLHPECITIAEDVSGMPALCRPVAEGGGGFDYRLAMAIPDKWIQIIKELKDEDWNMGNIVHTLTNRRYEEKYIAYAESHDQALVGDKTLAFHLMDAEMYTNMSVLMPLTPVIDRGIQLHKMIRLITHALGGESYLNFMGNEFGHPEWLDFPRIGNNESYHYARRQFNLTEDDLLRYKFLNAFDRDMNKLEERFGWLASPQAYVSEKHEANKVIAFERAGLIFIFNFHPYQSYVDYRYKILLDSDAGEYGGHQRLDHNTEYFSEEFPHNYRPNSIMVYIPSRVALVLHNTDIPKPSTEEALQRGRKEKVGFNFIRNDKSDPAPKFVISYNPHFDNCFPCSEIMSNFKYISRFQNVIASVCVKPFFKRRNKCMMVYFEDEEWSHYLKLLLPGAFWGLGRQWFGQVAALSIFFPMWARLSCFGPCTNAADANNDWNSTDVSCSQRIDQLLTSSFTVTAAGKRPKEPAAGSCLIIQFLGKAGLFGDGGHKHK</sequence>
<dbReference type="SUPFAM" id="SSF51011">
    <property type="entry name" value="Glycosyl hydrolase domain"/>
    <property type="match status" value="1"/>
</dbReference>
<dbReference type="Gene3D" id="2.60.40.1180">
    <property type="entry name" value="Golgi alpha-mannosidase II"/>
    <property type="match status" value="1"/>
</dbReference>
<dbReference type="SUPFAM" id="SSF51445">
    <property type="entry name" value="(Trans)glycosidases"/>
    <property type="match status" value="1"/>
</dbReference>
<evidence type="ECO:0000256" key="1">
    <source>
        <dbReference type="ARBA" id="ARBA00000826"/>
    </source>
</evidence>
<dbReference type="InterPro" id="IPR013780">
    <property type="entry name" value="Glyco_hydro_b"/>
</dbReference>
<dbReference type="PANTHER" id="PTHR43651:SF3">
    <property type="entry name" value="1,4-ALPHA-GLUCAN-BRANCHING ENZYME"/>
    <property type="match status" value="1"/>
</dbReference>
<evidence type="ECO:0000313" key="9">
    <source>
        <dbReference type="Proteomes" id="UP000618051"/>
    </source>
</evidence>
<proteinExistence type="inferred from homology"/>
<dbReference type="InterPro" id="IPR004193">
    <property type="entry name" value="Glyco_hydro_13_N"/>
</dbReference>
<evidence type="ECO:0000259" key="6">
    <source>
        <dbReference type="SMART" id="SM00642"/>
    </source>
</evidence>
<comment type="caution">
    <text evidence="7">The sequence shown here is derived from an EMBL/GenBank/DDBJ whole genome shotgun (WGS) entry which is preliminary data.</text>
</comment>
<dbReference type="EMBL" id="JADDUC020000002">
    <property type="protein sequence ID" value="KAI1242397.1"/>
    <property type="molecule type" value="Genomic_DNA"/>
</dbReference>
<evidence type="ECO:0000256" key="2">
    <source>
        <dbReference type="ARBA" id="ARBA00009000"/>
    </source>
</evidence>
<dbReference type="InterPro" id="IPR017853">
    <property type="entry name" value="GH"/>
</dbReference>
<organism evidence="7">
    <name type="scientific">Lamprotornis superbus</name>
    <dbReference type="NCBI Taxonomy" id="245042"/>
    <lineage>
        <taxon>Eukaryota</taxon>
        <taxon>Metazoa</taxon>
        <taxon>Chordata</taxon>
        <taxon>Craniata</taxon>
        <taxon>Vertebrata</taxon>
        <taxon>Euteleostomi</taxon>
        <taxon>Archelosauria</taxon>
        <taxon>Archosauria</taxon>
        <taxon>Dinosauria</taxon>
        <taxon>Saurischia</taxon>
        <taxon>Theropoda</taxon>
        <taxon>Coelurosauria</taxon>
        <taxon>Aves</taxon>
        <taxon>Neognathae</taxon>
        <taxon>Neoaves</taxon>
        <taxon>Telluraves</taxon>
        <taxon>Australaves</taxon>
        <taxon>Passeriformes</taxon>
        <taxon>Sturnidae</taxon>
        <taxon>Lamprotornis</taxon>
    </lineage>
</organism>
<comment type="pathway">
    <text evidence="5">Glycan biosynthesis.</text>
</comment>
<keyword evidence="9" id="KW-1185">Reference proteome</keyword>
<dbReference type="InterPro" id="IPR006047">
    <property type="entry name" value="GH13_cat_dom"/>
</dbReference>
<dbReference type="GO" id="GO:0043169">
    <property type="term" value="F:cation binding"/>
    <property type="evidence" value="ECO:0007669"/>
    <property type="project" value="InterPro"/>
</dbReference>
<reference evidence="8" key="3">
    <citation type="submission" date="2022-01" db="EMBL/GenBank/DDBJ databases">
        <authorList>
            <person name="Rubenstein D.R."/>
        </authorList>
    </citation>
    <scope>NUCLEOTIDE SEQUENCE</scope>
    <source>
        <strain evidence="8">SS15</strain>
        <tissue evidence="8">Liver</tissue>
    </source>
</reference>
<evidence type="ECO:0000313" key="7">
    <source>
        <dbReference type="EMBL" id="KAG0122910.1"/>
    </source>
</evidence>
<evidence type="ECO:0000256" key="3">
    <source>
        <dbReference type="ARBA" id="ARBA00012541"/>
    </source>
</evidence>
<comment type="similarity">
    <text evidence="2">Belongs to the glycosyl hydrolase 13 family. GlgB subfamily.</text>
</comment>